<dbReference type="Pfam" id="PF00355">
    <property type="entry name" value="Rieske"/>
    <property type="match status" value="1"/>
</dbReference>
<name>A0A8J7ABU6_DESMC</name>
<keyword evidence="4" id="KW-0411">Iron-sulfur</keyword>
<dbReference type="SMART" id="SM01236">
    <property type="entry name" value="Haem_oxygenase_2"/>
    <property type="match status" value="1"/>
</dbReference>
<sequence length="368" mass="42392">MKNGKELFLYNRSILDADAYKKMLQIEKSWIDEVFDSIQSKIKVIKSRAEFKEAFNNFLLEERNASPDDYDYISTQISLKEFQVIVQEFAIDGLTEAQSFLSIISRLPLTAQMPMLRVLIDEFGCGNYEYSHSHLYHKLLCELEMPTSIENYLDILNPESYAFLNIFYWLTMRASYVEYFLGALAYLESMIPFTFKCFADACERLNITNSKYYTEHIHIDNFHAKDMLRTLWEVESAVGLDYTKVWTGIQIASLIIAQAFDAALKKAKTEIVETTESKKKNQSSTSEFVSANVDNYSEYFPVDLKEKKYLLPKKCPHREGRMYCGSINENSGTIICPLHFSKFDIATGQVLSGPTSEHLDIIEVSSQV</sequence>
<dbReference type="GO" id="GO:0016705">
    <property type="term" value="F:oxidoreductase activity, acting on paired donors, with incorporation or reduction of molecular oxygen"/>
    <property type="evidence" value="ECO:0007669"/>
    <property type="project" value="UniProtKB-ARBA"/>
</dbReference>
<dbReference type="InterPro" id="IPR017941">
    <property type="entry name" value="Rieske_2Fe-2S"/>
</dbReference>
<dbReference type="Proteomes" id="UP000622533">
    <property type="component" value="Unassembled WGS sequence"/>
</dbReference>
<evidence type="ECO:0000256" key="4">
    <source>
        <dbReference type="ARBA" id="ARBA00023014"/>
    </source>
</evidence>
<gene>
    <name evidence="6" type="ORF">IQ276_08555</name>
</gene>
<evidence type="ECO:0000259" key="5">
    <source>
        <dbReference type="PROSITE" id="PS51296"/>
    </source>
</evidence>
<dbReference type="GO" id="GO:0046872">
    <property type="term" value="F:metal ion binding"/>
    <property type="evidence" value="ECO:0007669"/>
    <property type="project" value="UniProtKB-KW"/>
</dbReference>
<dbReference type="GO" id="GO:0051537">
    <property type="term" value="F:2 iron, 2 sulfur cluster binding"/>
    <property type="evidence" value="ECO:0007669"/>
    <property type="project" value="UniProtKB-KW"/>
</dbReference>
<dbReference type="EMBL" id="JADEXS010000082">
    <property type="protein sequence ID" value="MBE9022477.1"/>
    <property type="molecule type" value="Genomic_DNA"/>
</dbReference>
<protein>
    <submittedName>
        <fullName evidence="6">Iron-containing redox enzyme family protein</fullName>
    </submittedName>
</protein>
<accession>A0A8J7ABU6</accession>
<keyword evidence="1" id="KW-0001">2Fe-2S</keyword>
<feature type="domain" description="Rieske" evidence="5">
    <location>
        <begin position="271"/>
        <end position="368"/>
    </location>
</feature>
<dbReference type="GO" id="GO:0004497">
    <property type="term" value="F:monooxygenase activity"/>
    <property type="evidence" value="ECO:0007669"/>
    <property type="project" value="UniProtKB-ARBA"/>
</dbReference>
<reference evidence="6" key="1">
    <citation type="submission" date="2020-10" db="EMBL/GenBank/DDBJ databases">
        <authorList>
            <person name="Castelo-Branco R."/>
            <person name="Eusebio N."/>
            <person name="Adriana R."/>
            <person name="Vieira A."/>
            <person name="Brugerolle De Fraissinette N."/>
            <person name="Rezende De Castro R."/>
            <person name="Schneider M.P."/>
            <person name="Vasconcelos V."/>
            <person name="Leao P.N."/>
        </authorList>
    </citation>
    <scope>NUCLEOTIDE SEQUENCE</scope>
    <source>
        <strain evidence="6">LEGE 12446</strain>
    </source>
</reference>
<evidence type="ECO:0000313" key="6">
    <source>
        <dbReference type="EMBL" id="MBE9022477.1"/>
    </source>
</evidence>
<evidence type="ECO:0000256" key="2">
    <source>
        <dbReference type="ARBA" id="ARBA00022723"/>
    </source>
</evidence>
<dbReference type="Gene3D" id="1.20.910.10">
    <property type="entry name" value="Heme oxygenase-like"/>
    <property type="match status" value="1"/>
</dbReference>
<dbReference type="RefSeq" id="WP_193915177.1">
    <property type="nucleotide sequence ID" value="NZ_JADEXS020000001.1"/>
</dbReference>
<dbReference type="InterPro" id="IPR016084">
    <property type="entry name" value="Haem_Oase-like_multi-hlx"/>
</dbReference>
<dbReference type="Gene3D" id="2.102.10.10">
    <property type="entry name" value="Rieske [2Fe-2S] iron-sulphur domain"/>
    <property type="match status" value="1"/>
</dbReference>
<keyword evidence="2" id="KW-0479">Metal-binding</keyword>
<keyword evidence="3" id="KW-0408">Iron</keyword>
<comment type="caution">
    <text evidence="6">The sequence shown here is derived from an EMBL/GenBank/DDBJ whole genome shotgun (WGS) entry which is preliminary data.</text>
</comment>
<proteinExistence type="predicted"/>
<dbReference type="PROSITE" id="PS51296">
    <property type="entry name" value="RIESKE"/>
    <property type="match status" value="1"/>
</dbReference>
<dbReference type="CDD" id="cd03467">
    <property type="entry name" value="Rieske"/>
    <property type="match status" value="1"/>
</dbReference>
<dbReference type="AlphaFoldDB" id="A0A8J7ABU6"/>
<keyword evidence="7" id="KW-1185">Reference proteome</keyword>
<evidence type="ECO:0000313" key="7">
    <source>
        <dbReference type="Proteomes" id="UP000622533"/>
    </source>
</evidence>
<dbReference type="SUPFAM" id="SSF50022">
    <property type="entry name" value="ISP domain"/>
    <property type="match status" value="1"/>
</dbReference>
<organism evidence="6 7">
    <name type="scientific">Desmonostoc muscorum LEGE 12446</name>
    <dbReference type="NCBI Taxonomy" id="1828758"/>
    <lineage>
        <taxon>Bacteria</taxon>
        <taxon>Bacillati</taxon>
        <taxon>Cyanobacteriota</taxon>
        <taxon>Cyanophyceae</taxon>
        <taxon>Nostocales</taxon>
        <taxon>Nostocaceae</taxon>
        <taxon>Desmonostoc</taxon>
    </lineage>
</organism>
<evidence type="ECO:0000256" key="3">
    <source>
        <dbReference type="ARBA" id="ARBA00023004"/>
    </source>
</evidence>
<evidence type="ECO:0000256" key="1">
    <source>
        <dbReference type="ARBA" id="ARBA00022714"/>
    </source>
</evidence>
<dbReference type="Pfam" id="PF14518">
    <property type="entry name" value="Haem_oxygenas_2"/>
    <property type="match status" value="1"/>
</dbReference>
<dbReference type="InterPro" id="IPR036922">
    <property type="entry name" value="Rieske_2Fe-2S_sf"/>
</dbReference>
<dbReference type="SUPFAM" id="SSF48613">
    <property type="entry name" value="Heme oxygenase-like"/>
    <property type="match status" value="1"/>
</dbReference>